<accession>A0A5B7GH45</accession>
<evidence type="ECO:0000313" key="2">
    <source>
        <dbReference type="Proteomes" id="UP000324222"/>
    </source>
</evidence>
<dbReference type="AlphaFoldDB" id="A0A5B7GH45"/>
<keyword evidence="2" id="KW-1185">Reference proteome</keyword>
<evidence type="ECO:0000313" key="1">
    <source>
        <dbReference type="EMBL" id="MPC59550.1"/>
    </source>
</evidence>
<dbReference type="Proteomes" id="UP000324222">
    <property type="component" value="Unassembled WGS sequence"/>
</dbReference>
<protein>
    <submittedName>
        <fullName evidence="1">Uncharacterized protein</fullName>
    </submittedName>
</protein>
<comment type="caution">
    <text evidence="1">The sequence shown here is derived from an EMBL/GenBank/DDBJ whole genome shotgun (WGS) entry which is preliminary data.</text>
</comment>
<name>A0A5B7GH45_PORTR</name>
<sequence length="100" mass="11284">MTGLTNQPKSIFLLQGNYLSLSMAWLQQHNIDTGFQIEDIKMTKCSTLCLNISLRVSPFLHQLNVSKWSKCRLCFLTRATRSECRLGFLTRGNGFLAGGL</sequence>
<gene>
    <name evidence="1" type="ORF">E2C01_053574</name>
</gene>
<organism evidence="1 2">
    <name type="scientific">Portunus trituberculatus</name>
    <name type="common">Swimming crab</name>
    <name type="synonym">Neptunus trituberculatus</name>
    <dbReference type="NCBI Taxonomy" id="210409"/>
    <lineage>
        <taxon>Eukaryota</taxon>
        <taxon>Metazoa</taxon>
        <taxon>Ecdysozoa</taxon>
        <taxon>Arthropoda</taxon>
        <taxon>Crustacea</taxon>
        <taxon>Multicrustacea</taxon>
        <taxon>Malacostraca</taxon>
        <taxon>Eumalacostraca</taxon>
        <taxon>Eucarida</taxon>
        <taxon>Decapoda</taxon>
        <taxon>Pleocyemata</taxon>
        <taxon>Brachyura</taxon>
        <taxon>Eubrachyura</taxon>
        <taxon>Portunoidea</taxon>
        <taxon>Portunidae</taxon>
        <taxon>Portuninae</taxon>
        <taxon>Portunus</taxon>
    </lineage>
</organism>
<proteinExistence type="predicted"/>
<dbReference type="EMBL" id="VSRR010016666">
    <property type="protein sequence ID" value="MPC59550.1"/>
    <property type="molecule type" value="Genomic_DNA"/>
</dbReference>
<reference evidence="1 2" key="1">
    <citation type="submission" date="2019-05" db="EMBL/GenBank/DDBJ databases">
        <title>Another draft genome of Portunus trituberculatus and its Hox gene families provides insights of decapod evolution.</title>
        <authorList>
            <person name="Jeong J.-H."/>
            <person name="Song I."/>
            <person name="Kim S."/>
            <person name="Choi T."/>
            <person name="Kim D."/>
            <person name="Ryu S."/>
            <person name="Kim W."/>
        </authorList>
    </citation>
    <scope>NUCLEOTIDE SEQUENCE [LARGE SCALE GENOMIC DNA]</scope>
    <source>
        <tissue evidence="1">Muscle</tissue>
    </source>
</reference>